<organism evidence="1">
    <name type="scientific">marine sediment metagenome</name>
    <dbReference type="NCBI Taxonomy" id="412755"/>
    <lineage>
        <taxon>unclassified sequences</taxon>
        <taxon>metagenomes</taxon>
        <taxon>ecological metagenomes</taxon>
    </lineage>
</organism>
<proteinExistence type="predicted"/>
<name>X1AWG8_9ZZZZ</name>
<evidence type="ECO:0000313" key="1">
    <source>
        <dbReference type="EMBL" id="GAG87095.1"/>
    </source>
</evidence>
<gene>
    <name evidence="1" type="ORF">S01H4_34389</name>
</gene>
<reference evidence="1" key="1">
    <citation type="journal article" date="2014" name="Front. Microbiol.">
        <title>High frequency of phylogenetically diverse reductive dehalogenase-homologous genes in deep subseafloor sedimentary metagenomes.</title>
        <authorList>
            <person name="Kawai M."/>
            <person name="Futagami T."/>
            <person name="Toyoda A."/>
            <person name="Takaki Y."/>
            <person name="Nishi S."/>
            <person name="Hori S."/>
            <person name="Arai W."/>
            <person name="Tsubouchi T."/>
            <person name="Morono Y."/>
            <person name="Uchiyama I."/>
            <person name="Ito T."/>
            <person name="Fujiyama A."/>
            <person name="Inagaki F."/>
            <person name="Takami H."/>
        </authorList>
    </citation>
    <scope>NUCLEOTIDE SEQUENCE</scope>
    <source>
        <strain evidence="1">Expedition CK06-06</strain>
    </source>
</reference>
<dbReference type="AlphaFoldDB" id="X1AWG8"/>
<comment type="caution">
    <text evidence="1">The sequence shown here is derived from an EMBL/GenBank/DDBJ whole genome shotgun (WGS) entry which is preliminary data.</text>
</comment>
<dbReference type="EMBL" id="BART01018191">
    <property type="protein sequence ID" value="GAG87095.1"/>
    <property type="molecule type" value="Genomic_DNA"/>
</dbReference>
<accession>X1AWG8</accession>
<protein>
    <submittedName>
        <fullName evidence="1">Uncharacterized protein</fullName>
    </submittedName>
</protein>
<sequence>MDEIEFRDKLKASCDGLEVVNEYQDAGKVFNHSLYNRFVEKIDAIEGLDTGYVKKTVIEVFSEMLTRRRIE</sequence>